<proteinExistence type="predicted"/>
<accession>A0ABC8R4L4</accession>
<organism evidence="1 2">
    <name type="scientific">Ilex paraguariensis</name>
    <name type="common">yerba mate</name>
    <dbReference type="NCBI Taxonomy" id="185542"/>
    <lineage>
        <taxon>Eukaryota</taxon>
        <taxon>Viridiplantae</taxon>
        <taxon>Streptophyta</taxon>
        <taxon>Embryophyta</taxon>
        <taxon>Tracheophyta</taxon>
        <taxon>Spermatophyta</taxon>
        <taxon>Magnoliopsida</taxon>
        <taxon>eudicotyledons</taxon>
        <taxon>Gunneridae</taxon>
        <taxon>Pentapetalae</taxon>
        <taxon>asterids</taxon>
        <taxon>campanulids</taxon>
        <taxon>Aquifoliales</taxon>
        <taxon>Aquifoliaceae</taxon>
        <taxon>Ilex</taxon>
    </lineage>
</organism>
<keyword evidence="2" id="KW-1185">Reference proteome</keyword>
<protein>
    <submittedName>
        <fullName evidence="1">Uncharacterized protein</fullName>
    </submittedName>
</protein>
<sequence>MAETLAWKLRVPNIDRTPEVQWKCRDSPPTTTGAPESFAHWIATSPPSATTFNPKASTTALSLTLSSTQWAPPIISTVSSSPVVLTSGLHYNSHSYYILISEIILVLL</sequence>
<evidence type="ECO:0000313" key="1">
    <source>
        <dbReference type="EMBL" id="CAK9138992.1"/>
    </source>
</evidence>
<evidence type="ECO:0000313" key="2">
    <source>
        <dbReference type="Proteomes" id="UP001642360"/>
    </source>
</evidence>
<reference evidence="1 2" key="1">
    <citation type="submission" date="2024-02" db="EMBL/GenBank/DDBJ databases">
        <authorList>
            <person name="Vignale AGUSTIN F."/>
            <person name="Sosa J E."/>
            <person name="Modenutti C."/>
        </authorList>
    </citation>
    <scope>NUCLEOTIDE SEQUENCE [LARGE SCALE GENOMIC DNA]</scope>
</reference>
<name>A0ABC8R4L4_9AQUA</name>
<dbReference type="AlphaFoldDB" id="A0ABC8R4L4"/>
<gene>
    <name evidence="1" type="ORF">ILEXP_LOCUS6345</name>
</gene>
<dbReference type="EMBL" id="CAUOFW020000925">
    <property type="protein sequence ID" value="CAK9138992.1"/>
    <property type="molecule type" value="Genomic_DNA"/>
</dbReference>
<dbReference type="Proteomes" id="UP001642360">
    <property type="component" value="Unassembled WGS sequence"/>
</dbReference>
<comment type="caution">
    <text evidence="1">The sequence shown here is derived from an EMBL/GenBank/DDBJ whole genome shotgun (WGS) entry which is preliminary data.</text>
</comment>